<dbReference type="Proteomes" id="UP000076858">
    <property type="component" value="Unassembled WGS sequence"/>
</dbReference>
<feature type="non-terminal residue" evidence="1">
    <location>
        <position position="64"/>
    </location>
</feature>
<dbReference type="EMBL" id="LRGB01018917">
    <property type="protein sequence ID" value="KZR98012.1"/>
    <property type="molecule type" value="Genomic_DNA"/>
</dbReference>
<dbReference type="AlphaFoldDB" id="A0A164FPK9"/>
<name>A0A164FPK9_9CRUS</name>
<reference evidence="1 2" key="1">
    <citation type="submission" date="2016-03" db="EMBL/GenBank/DDBJ databases">
        <title>EvidentialGene: Evidence-directed Construction of Genes on Genomes.</title>
        <authorList>
            <person name="Gilbert D.G."/>
            <person name="Choi J.-H."/>
            <person name="Mockaitis K."/>
            <person name="Colbourne J."/>
            <person name="Pfrender M."/>
        </authorList>
    </citation>
    <scope>NUCLEOTIDE SEQUENCE [LARGE SCALE GENOMIC DNA]</scope>
    <source>
        <strain evidence="1 2">Xinb3</strain>
        <tissue evidence="1">Complete organism</tissue>
    </source>
</reference>
<evidence type="ECO:0000313" key="1">
    <source>
        <dbReference type="EMBL" id="KZR98012.1"/>
    </source>
</evidence>
<protein>
    <submittedName>
        <fullName evidence="1">Uncharacterized protein</fullName>
    </submittedName>
</protein>
<comment type="caution">
    <text evidence="1">The sequence shown here is derived from an EMBL/GenBank/DDBJ whole genome shotgun (WGS) entry which is preliminary data.</text>
</comment>
<gene>
    <name evidence="1" type="ORF">APZ42_006786</name>
</gene>
<proteinExistence type="predicted"/>
<evidence type="ECO:0000313" key="2">
    <source>
        <dbReference type="Proteomes" id="UP000076858"/>
    </source>
</evidence>
<accession>A0A164FPK9</accession>
<sequence length="64" mass="6899">MIESQLTVKDEKPASLVSQTGEMKINQADYRPFVVTFGSHQPSPILTLPLNVPVAAAVFLSQGT</sequence>
<organism evidence="1 2">
    <name type="scientific">Daphnia magna</name>
    <dbReference type="NCBI Taxonomy" id="35525"/>
    <lineage>
        <taxon>Eukaryota</taxon>
        <taxon>Metazoa</taxon>
        <taxon>Ecdysozoa</taxon>
        <taxon>Arthropoda</taxon>
        <taxon>Crustacea</taxon>
        <taxon>Branchiopoda</taxon>
        <taxon>Diplostraca</taxon>
        <taxon>Cladocera</taxon>
        <taxon>Anomopoda</taxon>
        <taxon>Daphniidae</taxon>
        <taxon>Daphnia</taxon>
    </lineage>
</organism>
<dbReference type="OrthoDB" id="10560702at2759"/>
<keyword evidence="2" id="KW-1185">Reference proteome</keyword>